<dbReference type="InParanoid" id="A0A2T0GUH2"/>
<dbReference type="GO" id="GO:0004020">
    <property type="term" value="F:adenylylsulfate kinase activity"/>
    <property type="evidence" value="ECO:0007669"/>
    <property type="project" value="UniProtKB-UniRule"/>
</dbReference>
<dbReference type="Gene3D" id="3.40.50.300">
    <property type="entry name" value="P-loop containing nucleotide triphosphate hydrolases"/>
    <property type="match status" value="1"/>
</dbReference>
<evidence type="ECO:0000256" key="3">
    <source>
        <dbReference type="ARBA" id="ARBA00022679"/>
    </source>
</evidence>
<dbReference type="PANTHER" id="PTHR42700:SF1">
    <property type="entry name" value="SULFATE ADENYLYLTRANSFERASE"/>
    <property type="match status" value="1"/>
</dbReference>
<dbReference type="GO" id="GO:0005737">
    <property type="term" value="C:cytoplasm"/>
    <property type="evidence" value="ECO:0007669"/>
    <property type="project" value="TreeGrafter"/>
</dbReference>
<comment type="similarity">
    <text evidence="6 7">Belongs to the APS kinase family.</text>
</comment>
<keyword evidence="6 7" id="KW-0418">Kinase</keyword>
<feature type="binding site" evidence="6">
    <location>
        <begin position="21"/>
        <end position="28"/>
    </location>
    <ligand>
        <name>ATP</name>
        <dbReference type="ChEBI" id="CHEBI:30616"/>
    </ligand>
</feature>
<evidence type="ECO:0000256" key="8">
    <source>
        <dbReference type="SAM" id="MobiDB-lite"/>
    </source>
</evidence>
<dbReference type="GO" id="GO:0010134">
    <property type="term" value="P:sulfate assimilation via adenylyl sulfate reduction"/>
    <property type="evidence" value="ECO:0007669"/>
    <property type="project" value="TreeGrafter"/>
</dbReference>
<dbReference type="STRING" id="1050202.GCA_000384035_01664"/>
<dbReference type="EMBL" id="PVSR01000026">
    <property type="protein sequence ID" value="PRW62750.1"/>
    <property type="molecule type" value="Genomic_DNA"/>
</dbReference>
<feature type="domain" description="APS kinase" evidence="9">
    <location>
        <begin position="14"/>
        <end position="165"/>
    </location>
</feature>
<dbReference type="InterPro" id="IPR002891">
    <property type="entry name" value="APS"/>
</dbReference>
<gene>
    <name evidence="6 10" type="primary">cysC</name>
    <name evidence="10" type="ORF">CEP50_13875</name>
</gene>
<dbReference type="NCBIfam" id="TIGR00455">
    <property type="entry name" value="apsK"/>
    <property type="match status" value="1"/>
</dbReference>
<reference evidence="10 11" key="1">
    <citation type="submission" date="2018-03" db="EMBL/GenBank/DDBJ databases">
        <title>Actinopolyspora mortivallis from Sahara, screening for active biomolecules.</title>
        <authorList>
            <person name="Selama O."/>
            <person name="Wellington E.M.H."/>
            <person name="Hacene H."/>
        </authorList>
    </citation>
    <scope>NUCLEOTIDE SEQUENCE [LARGE SCALE GENOMIC DNA]</scope>
    <source>
        <strain evidence="10 11">M5A</strain>
    </source>
</reference>
<evidence type="ECO:0000256" key="6">
    <source>
        <dbReference type="HAMAP-Rule" id="MF_00065"/>
    </source>
</evidence>
<dbReference type="InterPro" id="IPR027417">
    <property type="entry name" value="P-loop_NTPase"/>
</dbReference>
<evidence type="ECO:0000256" key="2">
    <source>
        <dbReference type="ARBA" id="ARBA00012121"/>
    </source>
</evidence>
<dbReference type="InterPro" id="IPR050512">
    <property type="entry name" value="Sulf_AdTrans/APS_kinase"/>
</dbReference>
<dbReference type="GO" id="GO:0070814">
    <property type="term" value="P:hydrogen sulfide biosynthetic process"/>
    <property type="evidence" value="ECO:0007669"/>
    <property type="project" value="UniProtKB-UniRule"/>
</dbReference>
<comment type="catalytic activity">
    <reaction evidence="1 6 7">
        <text>adenosine 5'-phosphosulfate + ATP = 3'-phosphoadenylyl sulfate + ADP + H(+)</text>
        <dbReference type="Rhea" id="RHEA:24152"/>
        <dbReference type="ChEBI" id="CHEBI:15378"/>
        <dbReference type="ChEBI" id="CHEBI:30616"/>
        <dbReference type="ChEBI" id="CHEBI:58243"/>
        <dbReference type="ChEBI" id="CHEBI:58339"/>
        <dbReference type="ChEBI" id="CHEBI:456216"/>
        <dbReference type="EC" id="2.7.1.25"/>
    </reaction>
</comment>
<accession>A0A2T0GUH2</accession>
<evidence type="ECO:0000313" key="10">
    <source>
        <dbReference type="EMBL" id="PRW62750.1"/>
    </source>
</evidence>
<dbReference type="InterPro" id="IPR059117">
    <property type="entry name" value="APS_kinase_dom"/>
</dbReference>
<dbReference type="NCBIfam" id="NF003013">
    <property type="entry name" value="PRK03846.1"/>
    <property type="match status" value="1"/>
</dbReference>
<dbReference type="PANTHER" id="PTHR42700">
    <property type="entry name" value="SULFATE ADENYLYLTRANSFERASE"/>
    <property type="match status" value="1"/>
</dbReference>
<keyword evidence="3 6" id="KW-0808">Transferase</keyword>
<evidence type="ECO:0000256" key="4">
    <source>
        <dbReference type="ARBA" id="ARBA00022741"/>
    </source>
</evidence>
<evidence type="ECO:0000256" key="7">
    <source>
        <dbReference type="RuleBase" id="RU004347"/>
    </source>
</evidence>
<dbReference type="Proteomes" id="UP000239352">
    <property type="component" value="Unassembled WGS sequence"/>
</dbReference>
<comment type="caution">
    <text evidence="10">The sequence shown here is derived from an EMBL/GenBank/DDBJ whole genome shotgun (WGS) entry which is preliminary data.</text>
</comment>
<keyword evidence="11" id="KW-1185">Reference proteome</keyword>
<name>A0A2T0GUH2_ACTMO</name>
<keyword evidence="6" id="KW-0597">Phosphoprotein</keyword>
<comment type="caution">
    <text evidence="6">Lacks conserved residue(s) required for the propagation of feature annotation.</text>
</comment>
<sequence length="199" mass="21554">MSFDGKGQAMELAGATLWLTGLPGSGKSTIAEVTAEELVRRGARVEVLDGDRLRTNLSADLGFSMADRNEHVRRTGFVAQLLAAHGVTVLVPVIAPYSAARSAVRRQHEAAGCPYFEIHVATPLTECMRRDPKGLYGRAAAGELSGLTGYDAEYQEPAEPELRVDTTSTDIMTARDEVLALLSGDRGPHERRNRAVEYD</sequence>
<comment type="pathway">
    <text evidence="6 7">Sulfur metabolism; hydrogen sulfide biosynthesis; sulfite from sulfate: step 2/3.</text>
</comment>
<dbReference type="CDD" id="cd02027">
    <property type="entry name" value="APSK"/>
    <property type="match status" value="1"/>
</dbReference>
<dbReference type="GO" id="GO:0005524">
    <property type="term" value="F:ATP binding"/>
    <property type="evidence" value="ECO:0007669"/>
    <property type="project" value="UniProtKB-UniRule"/>
</dbReference>
<organism evidence="10 11">
    <name type="scientific">Actinopolyspora mortivallis</name>
    <dbReference type="NCBI Taxonomy" id="33906"/>
    <lineage>
        <taxon>Bacteria</taxon>
        <taxon>Bacillati</taxon>
        <taxon>Actinomycetota</taxon>
        <taxon>Actinomycetes</taxon>
        <taxon>Actinopolysporales</taxon>
        <taxon>Actinopolysporaceae</taxon>
        <taxon>Actinopolyspora</taxon>
    </lineage>
</organism>
<comment type="function">
    <text evidence="6 7">Catalyzes the synthesis of activated sulfate.</text>
</comment>
<dbReference type="GO" id="GO:0019379">
    <property type="term" value="P:sulfate assimilation, phosphoadenylyl sulfate reduction by phosphoadenylyl-sulfate reductase (thioredoxin)"/>
    <property type="evidence" value="ECO:0007669"/>
    <property type="project" value="TreeGrafter"/>
</dbReference>
<evidence type="ECO:0000313" key="11">
    <source>
        <dbReference type="Proteomes" id="UP000239352"/>
    </source>
</evidence>
<proteinExistence type="inferred from homology"/>
<keyword evidence="4 6" id="KW-0547">Nucleotide-binding</keyword>
<protein>
    <recommendedName>
        <fullName evidence="2 6">Adenylyl-sulfate kinase</fullName>
        <ecNumber evidence="2 6">2.7.1.25</ecNumber>
    </recommendedName>
    <alternativeName>
        <fullName evidence="6">APS kinase</fullName>
    </alternativeName>
    <alternativeName>
        <fullName evidence="6">ATP adenosine-5'-phosphosulfate 3'-phosphotransferase</fullName>
    </alternativeName>
    <alternativeName>
        <fullName evidence="6">Adenosine-5'-phosphosulfate kinase</fullName>
    </alternativeName>
</protein>
<evidence type="ECO:0000256" key="5">
    <source>
        <dbReference type="ARBA" id="ARBA00022840"/>
    </source>
</evidence>
<keyword evidence="5 6" id="KW-0067">ATP-binding</keyword>
<dbReference type="GO" id="GO:0004781">
    <property type="term" value="F:sulfate adenylyltransferase (ATP) activity"/>
    <property type="evidence" value="ECO:0007669"/>
    <property type="project" value="TreeGrafter"/>
</dbReference>
<dbReference type="SUPFAM" id="SSF52540">
    <property type="entry name" value="P-loop containing nucleoside triphosphate hydrolases"/>
    <property type="match status" value="1"/>
</dbReference>
<feature type="region of interest" description="Disordered" evidence="8">
    <location>
        <begin position="150"/>
        <end position="169"/>
    </location>
</feature>
<dbReference type="HAMAP" id="MF_00065">
    <property type="entry name" value="Adenylyl_sulf_kinase"/>
    <property type="match status" value="1"/>
</dbReference>
<dbReference type="AlphaFoldDB" id="A0A2T0GUH2"/>
<evidence type="ECO:0000256" key="1">
    <source>
        <dbReference type="ARBA" id="ARBA00001823"/>
    </source>
</evidence>
<dbReference type="EC" id="2.7.1.25" evidence="2 6"/>
<dbReference type="UniPathway" id="UPA00140">
    <property type="reaction ID" value="UER00205"/>
</dbReference>
<evidence type="ECO:0000259" key="9">
    <source>
        <dbReference type="Pfam" id="PF01583"/>
    </source>
</evidence>
<dbReference type="Pfam" id="PF01583">
    <property type="entry name" value="APS_kinase"/>
    <property type="match status" value="1"/>
</dbReference>